<dbReference type="AlphaFoldDB" id="A0AAD1VTH9"/>
<accession>A0AAD1VTH9</accession>
<sequence>MAVACSPDLCGGRWDVESRLTELFDAFFVKLTARMWTAAPDLMPDLMSHSPAHLDRPGEEEPSPDQTCPLHQLPDRHILAYTENNLSGFLMLRLHASWMDGTAWVLLPYGSCLQAILFFRLTRELSCLLGQFLVQDSTWTLQGIG</sequence>
<dbReference type="EMBL" id="OW240913">
    <property type="protein sequence ID" value="CAH2247439.1"/>
    <property type="molecule type" value="Genomic_DNA"/>
</dbReference>
<gene>
    <name evidence="1" type="ORF">PECUL_23A030822</name>
</gene>
<name>A0AAD1VTH9_PELCU</name>
<evidence type="ECO:0000313" key="1">
    <source>
        <dbReference type="EMBL" id="CAH2247439.1"/>
    </source>
</evidence>
<protein>
    <submittedName>
        <fullName evidence="1">Uncharacterized protein</fullName>
    </submittedName>
</protein>
<proteinExistence type="predicted"/>
<organism evidence="1 2">
    <name type="scientific">Pelobates cultripes</name>
    <name type="common">Western spadefoot toad</name>
    <dbReference type="NCBI Taxonomy" id="61616"/>
    <lineage>
        <taxon>Eukaryota</taxon>
        <taxon>Metazoa</taxon>
        <taxon>Chordata</taxon>
        <taxon>Craniata</taxon>
        <taxon>Vertebrata</taxon>
        <taxon>Euteleostomi</taxon>
        <taxon>Amphibia</taxon>
        <taxon>Batrachia</taxon>
        <taxon>Anura</taxon>
        <taxon>Pelobatoidea</taxon>
        <taxon>Pelobatidae</taxon>
        <taxon>Pelobates</taxon>
    </lineage>
</organism>
<reference evidence="1" key="1">
    <citation type="submission" date="2022-03" db="EMBL/GenBank/DDBJ databases">
        <authorList>
            <person name="Alioto T."/>
            <person name="Alioto T."/>
            <person name="Gomez Garrido J."/>
        </authorList>
    </citation>
    <scope>NUCLEOTIDE SEQUENCE</scope>
</reference>
<dbReference type="Proteomes" id="UP001295444">
    <property type="component" value="Chromosome 02"/>
</dbReference>
<evidence type="ECO:0000313" key="2">
    <source>
        <dbReference type="Proteomes" id="UP001295444"/>
    </source>
</evidence>
<keyword evidence="2" id="KW-1185">Reference proteome</keyword>